<gene>
    <name evidence="2" type="ORF">VSR73_37350</name>
</gene>
<proteinExistence type="predicted"/>
<reference evidence="2 3" key="1">
    <citation type="submission" date="2024-01" db="EMBL/GenBank/DDBJ databases">
        <title>The diversity of rhizobia nodulating Mimosa spp. in eleven states of Brazil covering several biomes is determined by host plant, location, and edaphic factors.</title>
        <authorList>
            <person name="Rouws L."/>
            <person name="Barauna A."/>
            <person name="Beukes C."/>
            <person name="De Faria S.M."/>
            <person name="Gross E."/>
            <person name="Dos Reis Junior F.B."/>
            <person name="Simon M."/>
            <person name="Maluk M."/>
            <person name="Odee D.W."/>
            <person name="Kenicer G."/>
            <person name="Young J.P.W."/>
            <person name="Reis V.M."/>
            <person name="Zilli J."/>
            <person name="James E.K."/>
        </authorList>
    </citation>
    <scope>NUCLEOTIDE SEQUENCE [LARGE SCALE GENOMIC DNA]</scope>
    <source>
        <strain evidence="2 3">JPY167</strain>
    </source>
</reference>
<dbReference type="InterPro" id="IPR025296">
    <property type="entry name" value="DUF4158"/>
</dbReference>
<dbReference type="EMBL" id="JAYMRV010000019">
    <property type="protein sequence ID" value="MEM5426617.1"/>
    <property type="molecule type" value="Genomic_DNA"/>
</dbReference>
<comment type="caution">
    <text evidence="2">The sequence shown here is derived from an EMBL/GenBank/DDBJ whole genome shotgun (WGS) entry which is preliminary data.</text>
</comment>
<evidence type="ECO:0000259" key="1">
    <source>
        <dbReference type="Pfam" id="PF13700"/>
    </source>
</evidence>
<evidence type="ECO:0000313" key="2">
    <source>
        <dbReference type="EMBL" id="MEM5426617.1"/>
    </source>
</evidence>
<dbReference type="Proteomes" id="UP001489897">
    <property type="component" value="Unassembled WGS sequence"/>
</dbReference>
<keyword evidence="3" id="KW-1185">Reference proteome</keyword>
<feature type="domain" description="DUF4158" evidence="1">
    <location>
        <begin position="49"/>
        <end position="174"/>
    </location>
</feature>
<dbReference type="Pfam" id="PF13700">
    <property type="entry name" value="DUF4158"/>
    <property type="match status" value="1"/>
</dbReference>
<evidence type="ECO:0000313" key="3">
    <source>
        <dbReference type="Proteomes" id="UP001489897"/>
    </source>
</evidence>
<accession>A0ABU9S445</accession>
<sequence length="242" mass="27606">MFLPLRCVLNPKIIAANWLLKTGTGVTALPDFLRYTGQPIRDPEFGMATIERTAYPRFPKVFSPEELQAFYSPDVEELEWVRRNARGQSSRLGLLVLLKAFQQMHYFSFVDAIPPAVIEHIRASANIGAEAAFGYNRARSPVLFRHYAAIREFLCIQSYYNSDAKGAIRRRLTDFFQIRKLVSRISCAGTLKLREASNATPLTRYLLKLAQLGGYGSSQCPAARKHRDLERFAKTHRYTTRL</sequence>
<organism evidence="2 3">
    <name type="scientific">Paraburkholderia ferrariae</name>
    <dbReference type="NCBI Taxonomy" id="386056"/>
    <lineage>
        <taxon>Bacteria</taxon>
        <taxon>Pseudomonadati</taxon>
        <taxon>Pseudomonadota</taxon>
        <taxon>Betaproteobacteria</taxon>
        <taxon>Burkholderiales</taxon>
        <taxon>Burkholderiaceae</taxon>
        <taxon>Paraburkholderia</taxon>
    </lineage>
</organism>
<protein>
    <submittedName>
        <fullName evidence="2">DUF4158 domain-containing protein</fullName>
    </submittedName>
</protein>
<name>A0ABU9S445_9BURK</name>